<name>A0A9D1IDZ4_9FIRM</name>
<protein>
    <submittedName>
        <fullName evidence="1">FAD-dependent thymidylate synthase</fullName>
    </submittedName>
</protein>
<accession>A0A9D1IDZ4</accession>
<dbReference type="AlphaFoldDB" id="A0A9D1IDZ4"/>
<dbReference type="InterPro" id="IPR003669">
    <property type="entry name" value="Thymidylate_synthase_ThyX"/>
</dbReference>
<dbReference type="Proteomes" id="UP000824071">
    <property type="component" value="Unassembled WGS sequence"/>
</dbReference>
<dbReference type="CDD" id="cd20175">
    <property type="entry name" value="ThyX"/>
    <property type="match status" value="2"/>
</dbReference>
<dbReference type="GO" id="GO:0050797">
    <property type="term" value="F:thymidylate synthase (FAD) activity"/>
    <property type="evidence" value="ECO:0007669"/>
    <property type="project" value="InterPro"/>
</dbReference>
<dbReference type="GO" id="GO:0050660">
    <property type="term" value="F:flavin adenine dinucleotide binding"/>
    <property type="evidence" value="ECO:0007669"/>
    <property type="project" value="InterPro"/>
</dbReference>
<dbReference type="InterPro" id="IPR036098">
    <property type="entry name" value="Thymidylate_synthase_ThyX_sf"/>
</dbReference>
<dbReference type="GO" id="GO:0004799">
    <property type="term" value="F:thymidylate synthase activity"/>
    <property type="evidence" value="ECO:0007669"/>
    <property type="project" value="TreeGrafter"/>
</dbReference>
<proteinExistence type="predicted"/>
<dbReference type="Pfam" id="PF02511">
    <property type="entry name" value="Thy1"/>
    <property type="match status" value="2"/>
</dbReference>
<dbReference type="PROSITE" id="PS51331">
    <property type="entry name" value="THYX"/>
    <property type="match status" value="2"/>
</dbReference>
<dbReference type="Gene3D" id="3.30.1360.170">
    <property type="match status" value="2"/>
</dbReference>
<evidence type="ECO:0000313" key="2">
    <source>
        <dbReference type="Proteomes" id="UP000824071"/>
    </source>
</evidence>
<organism evidence="1 2">
    <name type="scientific">Candidatus Fimenecus excrementigallinarum</name>
    <dbReference type="NCBI Taxonomy" id="2840816"/>
    <lineage>
        <taxon>Bacteria</taxon>
        <taxon>Bacillati</taxon>
        <taxon>Bacillota</taxon>
        <taxon>Clostridia</taxon>
        <taxon>Candidatus Fimenecus</taxon>
    </lineage>
</organism>
<dbReference type="EMBL" id="DVMW01000026">
    <property type="protein sequence ID" value="HIU35690.1"/>
    <property type="molecule type" value="Genomic_DNA"/>
</dbReference>
<gene>
    <name evidence="1" type="ORF">IAC53_03675</name>
</gene>
<dbReference type="PANTHER" id="PTHR34934">
    <property type="entry name" value="FLAVIN-DEPENDENT THYMIDYLATE SYNTHASE"/>
    <property type="match status" value="1"/>
</dbReference>
<dbReference type="SUPFAM" id="SSF69796">
    <property type="entry name" value="Thymidylate synthase-complementing protein Thy1"/>
    <property type="match status" value="2"/>
</dbReference>
<reference evidence="1" key="2">
    <citation type="journal article" date="2021" name="PeerJ">
        <title>Extensive microbial diversity within the chicken gut microbiome revealed by metagenomics and culture.</title>
        <authorList>
            <person name="Gilroy R."/>
            <person name="Ravi A."/>
            <person name="Getino M."/>
            <person name="Pursley I."/>
            <person name="Horton D.L."/>
            <person name="Alikhan N.F."/>
            <person name="Baker D."/>
            <person name="Gharbi K."/>
            <person name="Hall N."/>
            <person name="Watson M."/>
            <person name="Adriaenssens E.M."/>
            <person name="Foster-Nyarko E."/>
            <person name="Jarju S."/>
            <person name="Secka A."/>
            <person name="Antonio M."/>
            <person name="Oren A."/>
            <person name="Chaudhuri R.R."/>
            <person name="La Ragione R."/>
            <person name="Hildebrand F."/>
            <person name="Pallen M.J."/>
        </authorList>
    </citation>
    <scope>NUCLEOTIDE SEQUENCE</scope>
    <source>
        <strain evidence="1">ChiGjej1B1-19959</strain>
    </source>
</reference>
<dbReference type="PANTHER" id="PTHR34934:SF1">
    <property type="entry name" value="FLAVIN-DEPENDENT THYMIDYLATE SYNTHASE"/>
    <property type="match status" value="1"/>
</dbReference>
<comment type="caution">
    <text evidence="1">The sequence shown here is derived from an EMBL/GenBank/DDBJ whole genome shotgun (WGS) entry which is preliminary data.</text>
</comment>
<dbReference type="GO" id="GO:0006231">
    <property type="term" value="P:dTMP biosynthetic process"/>
    <property type="evidence" value="ECO:0007669"/>
    <property type="project" value="InterPro"/>
</dbReference>
<sequence>MAAYDQQAHGVFLIGLSDCGEKVTAAGGRVSTQPGTALGIWEKSQDPEKNAGLIDKVTRSGHNSVVEHTYYNLAFQNVSAVVEQFVIEFRLASFTVKSRRYVDFSDAGFYVPGFHDAALSERYRAHMASFFRLYAEFTEAGVPKEDARFLLPYCLFSNFFCSVNGRELLHMLRAMLYGRGSRFSEIRGLGEMLLAQVRERTPGILHDFEARSAEMRPDVPDFSALKLPKAESGGEPVALLRGTPDAAQLVTQTALIEATGCSTAAAAAAAQDGETVRAVLEALVHSSRPRALESAVYTLRFNSVSLSGLTHFTRHRMQSIQISSLLQTDRARHILPPSVAQDKALLQQYTDAFAKMQREYEALKAEGVPEETLVYYQLSGNTVDIVTTMNARELLLFLRLRTCTRAQWEIRAHAIEALRLLRQASPEIFRYYGPSCFLDRCPEGKFSCGRMQEMHDMFSAL</sequence>
<evidence type="ECO:0000313" key="1">
    <source>
        <dbReference type="EMBL" id="HIU35690.1"/>
    </source>
</evidence>
<reference evidence="1" key="1">
    <citation type="submission" date="2020-10" db="EMBL/GenBank/DDBJ databases">
        <authorList>
            <person name="Gilroy R."/>
        </authorList>
    </citation>
    <scope>NUCLEOTIDE SEQUENCE</scope>
    <source>
        <strain evidence="1">ChiGjej1B1-19959</strain>
    </source>
</reference>
<dbReference type="GO" id="GO:0070402">
    <property type="term" value="F:NADPH binding"/>
    <property type="evidence" value="ECO:0007669"/>
    <property type="project" value="TreeGrafter"/>
</dbReference>